<dbReference type="Proteomes" id="UP001165960">
    <property type="component" value="Unassembled WGS sequence"/>
</dbReference>
<accession>A0ACC2TFP6</accession>
<gene>
    <name evidence="1" type="ORF">DSO57_1015479</name>
</gene>
<comment type="caution">
    <text evidence="1">The sequence shown here is derived from an EMBL/GenBank/DDBJ whole genome shotgun (WGS) entry which is preliminary data.</text>
</comment>
<evidence type="ECO:0000313" key="1">
    <source>
        <dbReference type="EMBL" id="KAJ9073525.1"/>
    </source>
</evidence>
<sequence>MNCMLDLLAGGQPTLSGRWSERPSLSHPEYFPVCSSSGTGLEFKEQVVVYPSTLSLTVSDSTSSDTSLKPKCPLEDPTPHICAPFLFSGVLLMGLDAFFP</sequence>
<organism evidence="1 2">
    <name type="scientific">Entomophthora muscae</name>
    <dbReference type="NCBI Taxonomy" id="34485"/>
    <lineage>
        <taxon>Eukaryota</taxon>
        <taxon>Fungi</taxon>
        <taxon>Fungi incertae sedis</taxon>
        <taxon>Zoopagomycota</taxon>
        <taxon>Entomophthoromycotina</taxon>
        <taxon>Entomophthoromycetes</taxon>
        <taxon>Entomophthorales</taxon>
        <taxon>Entomophthoraceae</taxon>
        <taxon>Entomophthora</taxon>
    </lineage>
</organism>
<keyword evidence="2" id="KW-1185">Reference proteome</keyword>
<name>A0ACC2TFP6_9FUNG</name>
<dbReference type="EMBL" id="QTSX02002901">
    <property type="protein sequence ID" value="KAJ9073525.1"/>
    <property type="molecule type" value="Genomic_DNA"/>
</dbReference>
<protein>
    <submittedName>
        <fullName evidence="1">Uncharacterized protein</fullName>
    </submittedName>
</protein>
<proteinExistence type="predicted"/>
<reference evidence="1" key="1">
    <citation type="submission" date="2022-04" db="EMBL/GenBank/DDBJ databases">
        <title>Genome of the entomopathogenic fungus Entomophthora muscae.</title>
        <authorList>
            <person name="Elya C."/>
            <person name="Lovett B.R."/>
            <person name="Lee E."/>
            <person name="Macias A.M."/>
            <person name="Hajek A.E."/>
            <person name="De Bivort B.L."/>
            <person name="Kasson M.T."/>
            <person name="De Fine Licht H.H."/>
            <person name="Stajich J.E."/>
        </authorList>
    </citation>
    <scope>NUCLEOTIDE SEQUENCE</scope>
    <source>
        <strain evidence="1">Berkeley</strain>
    </source>
</reference>
<evidence type="ECO:0000313" key="2">
    <source>
        <dbReference type="Proteomes" id="UP001165960"/>
    </source>
</evidence>